<feature type="coiled-coil region" evidence="1">
    <location>
        <begin position="25"/>
        <end position="98"/>
    </location>
</feature>
<sequence length="471" mass="51927">MMSLNGSQNELTRCLEHQKHQSEVISSLEYQFAELNAQKQRLFDEVTQSMSLNESTVNELRAQVAQLSSDLTRVTADLQEAQHRADNLKNELDAARLGKSLNDVTTATATATATTTTSTSPCLKQCTDAGVCTEFVLLLDRRAGDVKSSTPSSHVQPSVWVDLESKVALDQLREQLSATQDRYKKTVRERNEARKQQKASVAELQRYKNTLMETEYLLAKLQEFVGESERKWRQLLTESENERNQLAARLGESNKKTQEVTKKLKETERKLAGGKEPPNRNLCGKIKKTGGQRSKKAKPQLAPHEDPILSGTMEFTGSEVVAPHMDGITSIQVASPTCADDVETSFIEAVTAENDHRDPEMMGTSKDVNSVHRNAQKPHIGETPSTLSKNLPTTCDVVDTAQLAPPLGLDTDNDSDAVVVDDTDLHVPDDIWDSVTKPTENSPADSIPTDVPDENSAASVDQSEIPPIPQR</sequence>
<feature type="region of interest" description="Disordered" evidence="2">
    <location>
        <begin position="272"/>
        <end position="308"/>
    </location>
</feature>
<proteinExistence type="predicted"/>
<evidence type="ECO:0000256" key="1">
    <source>
        <dbReference type="SAM" id="Coils"/>
    </source>
</evidence>
<organism evidence="3 4">
    <name type="scientific">Fasciola hepatica</name>
    <name type="common">Liver fluke</name>
    <dbReference type="NCBI Taxonomy" id="6192"/>
    <lineage>
        <taxon>Eukaryota</taxon>
        <taxon>Metazoa</taxon>
        <taxon>Spiralia</taxon>
        <taxon>Lophotrochozoa</taxon>
        <taxon>Platyhelminthes</taxon>
        <taxon>Trematoda</taxon>
        <taxon>Digenea</taxon>
        <taxon>Plagiorchiida</taxon>
        <taxon>Echinostomata</taxon>
        <taxon>Echinostomatoidea</taxon>
        <taxon>Fasciolidae</taxon>
        <taxon>Fasciola</taxon>
    </lineage>
</organism>
<name>A0A4E0R4G6_FASHE</name>
<protein>
    <submittedName>
        <fullName evidence="3">Uncharacterized protein</fullName>
    </submittedName>
</protein>
<dbReference type="Proteomes" id="UP000230066">
    <property type="component" value="Unassembled WGS sequence"/>
</dbReference>
<evidence type="ECO:0000313" key="4">
    <source>
        <dbReference type="Proteomes" id="UP000230066"/>
    </source>
</evidence>
<feature type="coiled-coil region" evidence="1">
    <location>
        <begin position="169"/>
        <end position="196"/>
    </location>
</feature>
<gene>
    <name evidence="3" type="ORF">D915_007563</name>
</gene>
<reference evidence="3" key="1">
    <citation type="submission" date="2019-03" db="EMBL/GenBank/DDBJ databases">
        <title>Improved annotation for the trematode Fasciola hepatica.</title>
        <authorList>
            <person name="Choi Y.-J."/>
            <person name="Martin J."/>
            <person name="Mitreva M."/>
        </authorList>
    </citation>
    <scope>NUCLEOTIDE SEQUENCE [LARGE SCALE GENOMIC DNA]</scope>
</reference>
<feature type="region of interest" description="Disordered" evidence="2">
    <location>
        <begin position="426"/>
        <end position="471"/>
    </location>
</feature>
<dbReference type="EMBL" id="JXXN02003583">
    <property type="protein sequence ID" value="THD21386.1"/>
    <property type="molecule type" value="Genomic_DNA"/>
</dbReference>
<accession>A0A4E0R4G6</accession>
<evidence type="ECO:0000313" key="3">
    <source>
        <dbReference type="EMBL" id="THD21386.1"/>
    </source>
</evidence>
<feature type="compositionally biased region" description="Basic residues" evidence="2">
    <location>
        <begin position="285"/>
        <end position="298"/>
    </location>
</feature>
<feature type="coiled-coil region" evidence="1">
    <location>
        <begin position="236"/>
        <end position="270"/>
    </location>
</feature>
<keyword evidence="4" id="KW-1185">Reference proteome</keyword>
<comment type="caution">
    <text evidence="3">The sequence shown here is derived from an EMBL/GenBank/DDBJ whole genome shotgun (WGS) entry which is preliminary data.</text>
</comment>
<evidence type="ECO:0000256" key="2">
    <source>
        <dbReference type="SAM" id="MobiDB-lite"/>
    </source>
</evidence>
<keyword evidence="1" id="KW-0175">Coiled coil</keyword>
<dbReference type="AlphaFoldDB" id="A0A4E0R4G6"/>